<dbReference type="InterPro" id="IPR023395">
    <property type="entry name" value="MCP_dom_sf"/>
</dbReference>
<comment type="similarity">
    <text evidence="7">Belongs to the mitochondrial carrier (TC 2.A.29) family.</text>
</comment>
<evidence type="ECO:0000256" key="2">
    <source>
        <dbReference type="ARBA" id="ARBA00022448"/>
    </source>
</evidence>
<accession>A0A8T0IU82</accession>
<dbReference type="Proteomes" id="UP000822688">
    <property type="component" value="Chromosome 2"/>
</dbReference>
<comment type="subcellular location">
    <subcellularLocation>
        <location evidence="1">Membrane</location>
        <topology evidence="1">Multi-pass membrane protein</topology>
    </subcellularLocation>
</comment>
<dbReference type="InterPro" id="IPR002067">
    <property type="entry name" value="MCP"/>
</dbReference>
<evidence type="ECO:0000256" key="3">
    <source>
        <dbReference type="ARBA" id="ARBA00022692"/>
    </source>
</evidence>
<dbReference type="Pfam" id="PF00153">
    <property type="entry name" value="Mito_carr"/>
    <property type="match status" value="1"/>
</dbReference>
<dbReference type="AlphaFoldDB" id="A0A8T0IU82"/>
<keyword evidence="9" id="KW-1185">Reference proteome</keyword>
<dbReference type="InterPro" id="IPR018108">
    <property type="entry name" value="MCP_transmembrane"/>
</dbReference>
<protein>
    <submittedName>
        <fullName evidence="8">Uncharacterized protein</fullName>
    </submittedName>
</protein>
<dbReference type="GO" id="GO:0055085">
    <property type="term" value="P:transmembrane transport"/>
    <property type="evidence" value="ECO:0007669"/>
    <property type="project" value="InterPro"/>
</dbReference>
<evidence type="ECO:0000256" key="6">
    <source>
        <dbReference type="PROSITE-ProRule" id="PRU00282"/>
    </source>
</evidence>
<dbReference type="GO" id="GO:0016020">
    <property type="term" value="C:membrane"/>
    <property type="evidence" value="ECO:0007669"/>
    <property type="project" value="UniProtKB-SubCell"/>
</dbReference>
<gene>
    <name evidence="8" type="ORF">KC19_2G084900</name>
</gene>
<reference evidence="8" key="1">
    <citation type="submission" date="2020-06" db="EMBL/GenBank/DDBJ databases">
        <title>WGS assembly of Ceratodon purpureus strain R40.</title>
        <authorList>
            <person name="Carey S.B."/>
            <person name="Jenkins J."/>
            <person name="Shu S."/>
            <person name="Lovell J.T."/>
            <person name="Sreedasyam A."/>
            <person name="Maumus F."/>
            <person name="Tiley G.P."/>
            <person name="Fernandez-Pozo N."/>
            <person name="Barry K."/>
            <person name="Chen C."/>
            <person name="Wang M."/>
            <person name="Lipzen A."/>
            <person name="Daum C."/>
            <person name="Saski C.A."/>
            <person name="Payton A.C."/>
            <person name="Mcbreen J.C."/>
            <person name="Conrad R.E."/>
            <person name="Kollar L.M."/>
            <person name="Olsson S."/>
            <person name="Huttunen S."/>
            <person name="Landis J.B."/>
            <person name="Wickett N.J."/>
            <person name="Johnson M.G."/>
            <person name="Rensing S.A."/>
            <person name="Grimwood J."/>
            <person name="Schmutz J."/>
            <person name="Mcdaniel S.F."/>
        </authorList>
    </citation>
    <scope>NUCLEOTIDE SEQUENCE</scope>
    <source>
        <strain evidence="8">R40</strain>
    </source>
</reference>
<dbReference type="PRINTS" id="PR00926">
    <property type="entry name" value="MITOCARRIER"/>
</dbReference>
<evidence type="ECO:0000256" key="7">
    <source>
        <dbReference type="RuleBase" id="RU000488"/>
    </source>
</evidence>
<comment type="caution">
    <text evidence="8">The sequence shown here is derived from an EMBL/GenBank/DDBJ whole genome shotgun (WGS) entry which is preliminary data.</text>
</comment>
<keyword evidence="2 7" id="KW-0813">Transport</keyword>
<evidence type="ECO:0000256" key="4">
    <source>
        <dbReference type="ARBA" id="ARBA00022737"/>
    </source>
</evidence>
<evidence type="ECO:0000256" key="5">
    <source>
        <dbReference type="ARBA" id="ARBA00023136"/>
    </source>
</evidence>
<keyword evidence="3 6" id="KW-0812">Transmembrane</keyword>
<organism evidence="8 9">
    <name type="scientific">Ceratodon purpureus</name>
    <name type="common">Fire moss</name>
    <name type="synonym">Dicranum purpureum</name>
    <dbReference type="NCBI Taxonomy" id="3225"/>
    <lineage>
        <taxon>Eukaryota</taxon>
        <taxon>Viridiplantae</taxon>
        <taxon>Streptophyta</taxon>
        <taxon>Embryophyta</taxon>
        <taxon>Bryophyta</taxon>
        <taxon>Bryophytina</taxon>
        <taxon>Bryopsida</taxon>
        <taxon>Dicranidae</taxon>
        <taxon>Pseudoditrichales</taxon>
        <taxon>Ditrichaceae</taxon>
        <taxon>Ceratodon</taxon>
    </lineage>
</organism>
<dbReference type="Gene3D" id="1.50.40.10">
    <property type="entry name" value="Mitochondrial carrier domain"/>
    <property type="match status" value="1"/>
</dbReference>
<feature type="repeat" description="Solcar" evidence="6">
    <location>
        <begin position="6"/>
        <end position="107"/>
    </location>
</feature>
<proteinExistence type="inferred from homology"/>
<evidence type="ECO:0000313" key="9">
    <source>
        <dbReference type="Proteomes" id="UP000822688"/>
    </source>
</evidence>
<dbReference type="PANTHER" id="PTHR24089">
    <property type="entry name" value="SOLUTE CARRIER FAMILY 25"/>
    <property type="match status" value="1"/>
</dbReference>
<keyword evidence="5 6" id="KW-0472">Membrane</keyword>
<keyword evidence="4" id="KW-0677">Repeat</keyword>
<name>A0A8T0IU82_CERPU</name>
<sequence>MGGGHGESTVHAVAGAVAGGVARTVVSPLDVIKIRFQVQLEPTTTRIRFANGKRPPVSKYTGVMQAAQVIVREEGVRGLWRGNVPALLLQMPYTAIQFVVMSNFKTMVSGSPQAGPIISPSPALESSWQHFTHSSQAVWQSIIFLQSFM</sequence>
<evidence type="ECO:0000256" key="1">
    <source>
        <dbReference type="ARBA" id="ARBA00004141"/>
    </source>
</evidence>
<dbReference type="EMBL" id="CM026422">
    <property type="protein sequence ID" value="KAG0586366.1"/>
    <property type="molecule type" value="Genomic_DNA"/>
</dbReference>
<dbReference type="PROSITE" id="PS50920">
    <property type="entry name" value="SOLCAR"/>
    <property type="match status" value="1"/>
</dbReference>
<evidence type="ECO:0000313" key="8">
    <source>
        <dbReference type="EMBL" id="KAG0586366.1"/>
    </source>
</evidence>
<dbReference type="SUPFAM" id="SSF103506">
    <property type="entry name" value="Mitochondrial carrier"/>
    <property type="match status" value="1"/>
</dbReference>